<dbReference type="AlphaFoldDB" id="A0ABD0VM21"/>
<accession>A0ABD0VM21</accession>
<name>A0ABD0VM21_DENTH</name>
<protein>
    <submittedName>
        <fullName evidence="1">Uncharacterized protein</fullName>
    </submittedName>
</protein>
<comment type="caution">
    <text evidence="1">The sequence shown here is derived from an EMBL/GenBank/DDBJ whole genome shotgun (WGS) entry which is preliminary data.</text>
</comment>
<dbReference type="Proteomes" id="UP001552299">
    <property type="component" value="Unassembled WGS sequence"/>
</dbReference>
<keyword evidence="2" id="KW-1185">Reference proteome</keyword>
<reference evidence="1 2" key="1">
    <citation type="journal article" date="2024" name="Plant Biotechnol. J.">
        <title>Dendrobium thyrsiflorum genome and its molecular insights into genes involved in important horticultural traits.</title>
        <authorList>
            <person name="Chen B."/>
            <person name="Wang J.Y."/>
            <person name="Zheng P.J."/>
            <person name="Li K.L."/>
            <person name="Liang Y.M."/>
            <person name="Chen X.F."/>
            <person name="Zhang C."/>
            <person name="Zhao X."/>
            <person name="He X."/>
            <person name="Zhang G.Q."/>
            <person name="Liu Z.J."/>
            <person name="Xu Q."/>
        </authorList>
    </citation>
    <scope>NUCLEOTIDE SEQUENCE [LARGE SCALE GENOMIC DNA]</scope>
    <source>
        <strain evidence="1">GZMU011</strain>
    </source>
</reference>
<organism evidence="1 2">
    <name type="scientific">Dendrobium thyrsiflorum</name>
    <name type="common">Pinecone-like raceme dendrobium</name>
    <name type="synonym">Orchid</name>
    <dbReference type="NCBI Taxonomy" id="117978"/>
    <lineage>
        <taxon>Eukaryota</taxon>
        <taxon>Viridiplantae</taxon>
        <taxon>Streptophyta</taxon>
        <taxon>Embryophyta</taxon>
        <taxon>Tracheophyta</taxon>
        <taxon>Spermatophyta</taxon>
        <taxon>Magnoliopsida</taxon>
        <taxon>Liliopsida</taxon>
        <taxon>Asparagales</taxon>
        <taxon>Orchidaceae</taxon>
        <taxon>Epidendroideae</taxon>
        <taxon>Malaxideae</taxon>
        <taxon>Dendrobiinae</taxon>
        <taxon>Dendrobium</taxon>
    </lineage>
</organism>
<dbReference type="EMBL" id="JANQDX010000006">
    <property type="protein sequence ID" value="KAL0923578.1"/>
    <property type="molecule type" value="Genomic_DNA"/>
</dbReference>
<proteinExistence type="predicted"/>
<gene>
    <name evidence="1" type="ORF">M5K25_007639</name>
</gene>
<evidence type="ECO:0000313" key="1">
    <source>
        <dbReference type="EMBL" id="KAL0923578.1"/>
    </source>
</evidence>
<evidence type="ECO:0000313" key="2">
    <source>
        <dbReference type="Proteomes" id="UP001552299"/>
    </source>
</evidence>
<sequence length="80" mass="9419">MKSPGDKEEKRKLRLRHNLDGRMGPTMMIEERGVITSGIRALVKAVLRKKEGYCSQEREEVFKLPVTRRLRQHLDLRKDC</sequence>